<feature type="transmembrane region" description="Helical" evidence="1">
    <location>
        <begin position="105"/>
        <end position="132"/>
    </location>
</feature>
<reference evidence="2 3" key="1">
    <citation type="submission" date="2019-05" db="EMBL/GenBank/DDBJ databases">
        <title>Georgenia *** sp. nov., and Georgenia *** sp. nov., isolated from the intestinal contents of plateau pika (Ochotona curzoniae) in the Qinghai-Tibet plateau of China.</title>
        <authorList>
            <person name="Tian Z."/>
        </authorList>
    </citation>
    <scope>NUCLEOTIDE SEQUENCE [LARGE SCALE GENOMIC DNA]</scope>
    <source>
        <strain evidence="2 3">Z443</strain>
    </source>
</reference>
<feature type="transmembrane region" description="Helical" evidence="1">
    <location>
        <begin position="50"/>
        <end position="67"/>
    </location>
</feature>
<proteinExistence type="predicted"/>
<evidence type="ECO:0000313" key="2">
    <source>
        <dbReference type="EMBL" id="QDC24485.1"/>
    </source>
</evidence>
<accession>A0A5B8C569</accession>
<gene>
    <name evidence="2" type="ORF">FE374_07470</name>
</gene>
<dbReference type="AlphaFoldDB" id="A0A5B8C569"/>
<dbReference type="KEGG" id="gyu:FE374_07470"/>
<evidence type="ECO:0000313" key="3">
    <source>
        <dbReference type="Proteomes" id="UP000314616"/>
    </source>
</evidence>
<protein>
    <recommendedName>
        <fullName evidence="4">DUF4190 domain-containing protein</fullName>
    </recommendedName>
</protein>
<keyword evidence="1" id="KW-0812">Transmembrane</keyword>
<keyword evidence="1" id="KW-1133">Transmembrane helix</keyword>
<organism evidence="2 3">
    <name type="scientific">Georgenia yuyongxinii</name>
    <dbReference type="NCBI Taxonomy" id="2589797"/>
    <lineage>
        <taxon>Bacteria</taxon>
        <taxon>Bacillati</taxon>
        <taxon>Actinomycetota</taxon>
        <taxon>Actinomycetes</taxon>
        <taxon>Micrococcales</taxon>
        <taxon>Bogoriellaceae</taxon>
        <taxon>Georgenia</taxon>
    </lineage>
</organism>
<dbReference type="Proteomes" id="UP000314616">
    <property type="component" value="Chromosome"/>
</dbReference>
<evidence type="ECO:0008006" key="4">
    <source>
        <dbReference type="Google" id="ProtNLM"/>
    </source>
</evidence>
<evidence type="ECO:0000256" key="1">
    <source>
        <dbReference type="SAM" id="Phobius"/>
    </source>
</evidence>
<dbReference type="EMBL" id="CP040915">
    <property type="protein sequence ID" value="QDC24485.1"/>
    <property type="molecule type" value="Genomic_DNA"/>
</dbReference>
<dbReference type="RefSeq" id="WP_139927927.1">
    <property type="nucleotide sequence ID" value="NZ_CP040915.1"/>
</dbReference>
<keyword evidence="1" id="KW-0472">Membrane</keyword>
<sequence length="141" mass="13795">MSAAGEPPFGEQPGYNAGQYGPGQYGAAVYGAAGPSPYGWGGASTEQNNLGVIALVAAIVGVVASFIPGVNLVAPIGGIVGIVVGIMSVRAAAAGRATNRGMGVAGIVVGAVQLLLLLLLLLLLIIGAVILFSSSDPGFSF</sequence>
<name>A0A5B8C569_9MICO</name>
<feature type="transmembrane region" description="Helical" evidence="1">
    <location>
        <begin position="73"/>
        <end position="93"/>
    </location>
</feature>